<feature type="compositionally biased region" description="Low complexity" evidence="2">
    <location>
        <begin position="398"/>
        <end position="415"/>
    </location>
</feature>
<feature type="compositionally biased region" description="Low complexity" evidence="2">
    <location>
        <begin position="579"/>
        <end position="588"/>
    </location>
</feature>
<dbReference type="PROSITE" id="PS50090">
    <property type="entry name" value="MYB_LIKE"/>
    <property type="match status" value="1"/>
</dbReference>
<dbReference type="InterPro" id="IPR009057">
    <property type="entry name" value="Homeodomain-like_sf"/>
</dbReference>
<evidence type="ECO:0000259" key="3">
    <source>
        <dbReference type="PROSITE" id="PS50090"/>
    </source>
</evidence>
<feature type="compositionally biased region" description="Basic residues" evidence="2">
    <location>
        <begin position="296"/>
        <end position="305"/>
    </location>
</feature>
<reference evidence="4" key="1">
    <citation type="submission" date="2022-12" db="EMBL/GenBank/DDBJ databases">
        <authorList>
            <person name="Petersen C."/>
        </authorList>
    </citation>
    <scope>NUCLEOTIDE SEQUENCE</scope>
    <source>
        <strain evidence="4">IBT 29495</strain>
    </source>
</reference>
<keyword evidence="1" id="KW-0539">Nucleus</keyword>
<dbReference type="PANTHER" id="PTHR46734:SF1">
    <property type="entry name" value="TELOMERIC REPEAT-BINDING FACTOR 1"/>
    <property type="match status" value="1"/>
</dbReference>
<keyword evidence="5" id="KW-1185">Reference proteome</keyword>
<sequence length="670" mass="71906">MESSALRPLDESLLRELPQLSLRIAPLREPVSSRTLSAPSPLEPNASGARDSNNISNSNSNSGKIPANAKAGLPTVTEFLNAARIRKTELSADSQSNVERPPRPILPAFVNLRALEKFPFSSSFDDDALQGPRKRRRRDPQADSFSEHLQLPIPQAQKEQRPPPFGPFAILNGLNEPPPNAALLPPIEAGSNISQLLTKPSGGDAGVDPGTSVPAHVTVPDGQPVERRDARLEETLRTSLDGDGGNNNNNNNENVESTNPVYPDEIVLAVREAEISKTSKELPPPPGEDAPMSPKTRGRSRKNLRKWSEEETTTLLRGVVKCGIGNWTAILAQPELEFNQRTASNLKDRFRVLCPWAYRASDPNEAAKQLHDTLANALLKAKAEGSDETPGKIRLSHLGPPSQGSKSKSGAGSLACNPKNRSIPSTVSSSPDTDPGSSSIAQSQPPSPGNSTPALSSKSRTTLASLGIPEPHVAKSKRRSRRPFTTAEDEALLKGYAVHGFQWTLIQQDARLNLSHRKATDLRDRFRTKFPHAYRDGGSVSGKVLTNQNQAQESAAGASTPRPHPVNTEQSPSKAHAMTPTPTSTTTPRNSASRNHHAATPSQSNLAQIDPALLPPPPQGFLEHSMYLPPATAGVLSFSLDDGSGAGASSAVETPWEDNTLAPMIWDELA</sequence>
<dbReference type="CDD" id="cd11660">
    <property type="entry name" value="SANT_TRF"/>
    <property type="match status" value="2"/>
</dbReference>
<reference evidence="4" key="2">
    <citation type="journal article" date="2023" name="IMA Fungus">
        <title>Comparative genomic study of the Penicillium genus elucidates a diverse pangenome and 15 lateral gene transfer events.</title>
        <authorList>
            <person name="Petersen C."/>
            <person name="Sorensen T."/>
            <person name="Nielsen M.R."/>
            <person name="Sondergaard T.E."/>
            <person name="Sorensen J.L."/>
            <person name="Fitzpatrick D.A."/>
            <person name="Frisvad J.C."/>
            <person name="Nielsen K.L."/>
        </authorList>
    </citation>
    <scope>NUCLEOTIDE SEQUENCE</scope>
    <source>
        <strain evidence="4">IBT 29495</strain>
    </source>
</reference>
<feature type="compositionally biased region" description="Low complexity" evidence="2">
    <location>
        <begin position="52"/>
        <end position="62"/>
    </location>
</feature>
<dbReference type="Gene3D" id="1.10.10.60">
    <property type="entry name" value="Homeodomain-like"/>
    <property type="match status" value="1"/>
</dbReference>
<gene>
    <name evidence="4" type="ORF">N7463_000547</name>
</gene>
<feature type="region of interest" description="Disordered" evidence="2">
    <location>
        <begin position="122"/>
        <end position="173"/>
    </location>
</feature>
<name>A0A9X0CB67_9EURO</name>
<dbReference type="Pfam" id="PF13921">
    <property type="entry name" value="Myb_DNA-bind_6"/>
    <property type="match status" value="1"/>
</dbReference>
<evidence type="ECO:0000256" key="2">
    <source>
        <dbReference type="SAM" id="MobiDB-lite"/>
    </source>
</evidence>
<evidence type="ECO:0000313" key="4">
    <source>
        <dbReference type="EMBL" id="KAJ5520094.1"/>
    </source>
</evidence>
<evidence type="ECO:0000313" key="5">
    <source>
        <dbReference type="Proteomes" id="UP001149954"/>
    </source>
</evidence>
<feature type="region of interest" description="Disordered" evidence="2">
    <location>
        <begin position="381"/>
        <end position="484"/>
    </location>
</feature>
<dbReference type="SMART" id="SM00717">
    <property type="entry name" value="SANT"/>
    <property type="match status" value="2"/>
</dbReference>
<organism evidence="4 5">
    <name type="scientific">Penicillium fimorum</name>
    <dbReference type="NCBI Taxonomy" id="1882269"/>
    <lineage>
        <taxon>Eukaryota</taxon>
        <taxon>Fungi</taxon>
        <taxon>Dikarya</taxon>
        <taxon>Ascomycota</taxon>
        <taxon>Pezizomycotina</taxon>
        <taxon>Eurotiomycetes</taxon>
        <taxon>Eurotiomycetidae</taxon>
        <taxon>Eurotiales</taxon>
        <taxon>Aspergillaceae</taxon>
        <taxon>Penicillium</taxon>
    </lineage>
</organism>
<dbReference type="OrthoDB" id="608866at2759"/>
<feature type="region of interest" description="Disordered" evidence="2">
    <location>
        <begin position="28"/>
        <end position="71"/>
    </location>
</feature>
<protein>
    <recommendedName>
        <fullName evidence="3">Myb-like domain-containing protein</fullName>
    </recommendedName>
</protein>
<dbReference type="PANTHER" id="PTHR46734">
    <property type="entry name" value="TELOMERIC REPEAT-BINDING FACTOR 1 TERF1"/>
    <property type="match status" value="1"/>
</dbReference>
<dbReference type="Gene3D" id="1.10.246.220">
    <property type="match status" value="1"/>
</dbReference>
<proteinExistence type="predicted"/>
<accession>A0A9X0CB67</accession>
<dbReference type="SUPFAM" id="SSF46689">
    <property type="entry name" value="Homeodomain-like"/>
    <property type="match status" value="2"/>
</dbReference>
<dbReference type="InterPro" id="IPR052450">
    <property type="entry name" value="TRBD-Containing_Protein"/>
</dbReference>
<dbReference type="EMBL" id="JAPWDS010000001">
    <property type="protein sequence ID" value="KAJ5520094.1"/>
    <property type="molecule type" value="Genomic_DNA"/>
</dbReference>
<comment type="caution">
    <text evidence="4">The sequence shown here is derived from an EMBL/GenBank/DDBJ whole genome shotgun (WGS) entry which is preliminary data.</text>
</comment>
<dbReference type="Proteomes" id="UP001149954">
    <property type="component" value="Unassembled WGS sequence"/>
</dbReference>
<evidence type="ECO:0000256" key="1">
    <source>
        <dbReference type="ARBA" id="ARBA00023242"/>
    </source>
</evidence>
<feature type="region of interest" description="Disordered" evidence="2">
    <location>
        <begin position="549"/>
        <end position="625"/>
    </location>
</feature>
<feature type="compositionally biased region" description="Basic and acidic residues" evidence="2">
    <location>
        <begin position="381"/>
        <end position="391"/>
    </location>
</feature>
<feature type="compositionally biased region" description="Low complexity" evidence="2">
    <location>
        <begin position="422"/>
        <end position="444"/>
    </location>
</feature>
<dbReference type="AlphaFoldDB" id="A0A9X0CB67"/>
<feature type="compositionally biased region" description="Basic and acidic residues" evidence="2">
    <location>
        <begin position="224"/>
        <end position="236"/>
    </location>
</feature>
<feature type="region of interest" description="Disordered" evidence="2">
    <location>
        <begin position="194"/>
        <end position="261"/>
    </location>
</feature>
<feature type="region of interest" description="Disordered" evidence="2">
    <location>
        <begin position="276"/>
        <end position="306"/>
    </location>
</feature>
<feature type="domain" description="Myb-like" evidence="3">
    <location>
        <begin position="299"/>
        <end position="354"/>
    </location>
</feature>
<dbReference type="InterPro" id="IPR001005">
    <property type="entry name" value="SANT/Myb"/>
</dbReference>
<feature type="compositionally biased region" description="Polar residues" evidence="2">
    <location>
        <begin position="450"/>
        <end position="464"/>
    </location>
</feature>